<protein>
    <submittedName>
        <fullName evidence="1">Uncharacterized protein</fullName>
    </submittedName>
</protein>
<dbReference type="AlphaFoldDB" id="A0A3B1CUN4"/>
<name>A0A3B1CUN4_9ZZZZ</name>
<proteinExistence type="predicted"/>
<organism evidence="1">
    <name type="scientific">hydrothermal vent metagenome</name>
    <dbReference type="NCBI Taxonomy" id="652676"/>
    <lineage>
        <taxon>unclassified sequences</taxon>
        <taxon>metagenomes</taxon>
        <taxon>ecological metagenomes</taxon>
    </lineage>
</organism>
<sequence>MFNKKVNLILFISLFLTVTATAQESKDGGYVDDFLNENVMDFIYTARPMIEVNYGIGYPGHNNITGDFASVGSWDLKLGKSERKIYKGILLDLNERYVFGSYTGSAQQSYFDTEGDILTTAYKFGFGSRDGIGYGGSFLSVTPYVSQDFVWTKLSDYTTPTAQGVKIPNLESPILNDYYGTFRFGDKSSYGVKLEFASIFQVNAFYETSVVYRRHLFWYWSGSFLVSQIGYNILARFTDEIVDSSPVLGPIVNFALKAGYLYGYYLLRKDNMNWPFNPNGNEVPLTYDTINVGFTMVF</sequence>
<accession>A0A3B1CUN4</accession>
<gene>
    <name evidence="1" type="ORF">MNBD_IGNAVI01-1376</name>
</gene>
<reference evidence="1" key="1">
    <citation type="submission" date="2018-06" db="EMBL/GenBank/DDBJ databases">
        <authorList>
            <person name="Zhirakovskaya E."/>
        </authorList>
    </citation>
    <scope>NUCLEOTIDE SEQUENCE</scope>
</reference>
<evidence type="ECO:0000313" key="1">
    <source>
        <dbReference type="EMBL" id="VAX26360.1"/>
    </source>
</evidence>
<dbReference type="EMBL" id="UOGD01000335">
    <property type="protein sequence ID" value="VAX26360.1"/>
    <property type="molecule type" value="Genomic_DNA"/>
</dbReference>